<dbReference type="PANTHER" id="PTHR12606:SF1">
    <property type="entry name" value="UBIQUITIN-LIKE-SPECIFIC PROTEASE 1A"/>
    <property type="match status" value="1"/>
</dbReference>
<protein>
    <submittedName>
        <fullName evidence="7">Ubiquitin-like-specific protease 1</fullName>
        <ecNumber evidence="7">3.4.22.-</ecNumber>
    </submittedName>
</protein>
<dbReference type="Proteomes" id="UP000075243">
    <property type="component" value="Chromosome 11"/>
</dbReference>
<keyword evidence="2 7" id="KW-0645">Protease</keyword>
<evidence type="ECO:0000256" key="4">
    <source>
        <dbReference type="ARBA" id="ARBA00022807"/>
    </source>
</evidence>
<dbReference type="Pfam" id="PF02902">
    <property type="entry name" value="Peptidase_C48"/>
    <property type="match status" value="1"/>
</dbReference>
<keyword evidence="4" id="KW-0788">Thiol protease</keyword>
<evidence type="ECO:0000313" key="7">
    <source>
        <dbReference type="EMBL" id="KYP58102.1"/>
    </source>
</evidence>
<dbReference type="STRING" id="3821.A0A151STM7"/>
<evidence type="ECO:0000259" key="6">
    <source>
        <dbReference type="PROSITE" id="PS50600"/>
    </source>
</evidence>
<dbReference type="Gene3D" id="3.40.395.10">
    <property type="entry name" value="Adenoviral Proteinase, Chain A"/>
    <property type="match status" value="1"/>
</dbReference>
<comment type="similarity">
    <text evidence="1">Belongs to the peptidase C48 family.</text>
</comment>
<dbReference type="AlphaFoldDB" id="A0A151STM7"/>
<dbReference type="InterPro" id="IPR003653">
    <property type="entry name" value="Peptidase_C48_C"/>
</dbReference>
<dbReference type="EC" id="3.4.22.-" evidence="7"/>
<sequence length="420" mass="48370">MAVVTSTGKRRQHWLSVNQNNPSPDTKRPRLSTMSQNQTRPVLSSRSVLARISRYPEVNSTLRREVHAPCRPRKFDLRTFSRTELGVSASGYSHKEEVINDVGYVLSKNYQRAKNSALGTIRFEDKGKEVIELDTDSPKGMVSEDSGDLVVTEIKDLRAKDIMQGGPQQQSTSSVVSELTNGNLNVVDASKMLETLSLRSELDLSVQVYKKLLRAVGKRDDTLKRLSFQIQINETRRSTFELLRPKKEVVEEVPVEPFIPLTKEEEAEVAHAFSSNRWKILVNHEKSGIEISGEKFQCLRPGAWLNDEVINLYLELLKERERREPQKFLNCHFFNTFFYKRLISGKNGYDFKSVRRWTSQKKLGYGLHECDKIFVPIHKEIHWCLAVINKKEKKFQFLDSLRGTDSQVMKVLVMFLVHLV</sequence>
<dbReference type="InterPro" id="IPR038765">
    <property type="entry name" value="Papain-like_cys_pep_sf"/>
</dbReference>
<dbReference type="PANTHER" id="PTHR12606">
    <property type="entry name" value="SENTRIN/SUMO-SPECIFIC PROTEASE"/>
    <property type="match status" value="1"/>
</dbReference>
<evidence type="ECO:0000256" key="1">
    <source>
        <dbReference type="ARBA" id="ARBA00005234"/>
    </source>
</evidence>
<dbReference type="GO" id="GO:0005634">
    <property type="term" value="C:nucleus"/>
    <property type="evidence" value="ECO:0007669"/>
    <property type="project" value="TreeGrafter"/>
</dbReference>
<feature type="domain" description="Ubiquitin-like protease family profile" evidence="6">
    <location>
        <begin position="289"/>
        <end position="420"/>
    </location>
</feature>
<organism evidence="7 8">
    <name type="scientific">Cajanus cajan</name>
    <name type="common">Pigeon pea</name>
    <name type="synonym">Cajanus indicus</name>
    <dbReference type="NCBI Taxonomy" id="3821"/>
    <lineage>
        <taxon>Eukaryota</taxon>
        <taxon>Viridiplantae</taxon>
        <taxon>Streptophyta</taxon>
        <taxon>Embryophyta</taxon>
        <taxon>Tracheophyta</taxon>
        <taxon>Spermatophyta</taxon>
        <taxon>Magnoliopsida</taxon>
        <taxon>eudicotyledons</taxon>
        <taxon>Gunneridae</taxon>
        <taxon>Pentapetalae</taxon>
        <taxon>rosids</taxon>
        <taxon>fabids</taxon>
        <taxon>Fabales</taxon>
        <taxon>Fabaceae</taxon>
        <taxon>Papilionoideae</taxon>
        <taxon>50 kb inversion clade</taxon>
        <taxon>NPAAA clade</taxon>
        <taxon>indigoferoid/millettioid clade</taxon>
        <taxon>Phaseoleae</taxon>
        <taxon>Cajanus</taxon>
    </lineage>
</organism>
<name>A0A151STM7_CAJCA</name>
<feature type="compositionally biased region" description="Polar residues" evidence="5">
    <location>
        <begin position="15"/>
        <end position="24"/>
    </location>
</feature>
<keyword evidence="8" id="KW-1185">Reference proteome</keyword>
<evidence type="ECO:0000313" key="8">
    <source>
        <dbReference type="Proteomes" id="UP000075243"/>
    </source>
</evidence>
<dbReference type="PROSITE" id="PS50600">
    <property type="entry name" value="ULP_PROTEASE"/>
    <property type="match status" value="1"/>
</dbReference>
<dbReference type="GO" id="GO:0006508">
    <property type="term" value="P:proteolysis"/>
    <property type="evidence" value="ECO:0007669"/>
    <property type="project" value="UniProtKB-KW"/>
</dbReference>
<feature type="compositionally biased region" description="Polar residues" evidence="5">
    <location>
        <begin position="32"/>
        <end position="41"/>
    </location>
</feature>
<feature type="region of interest" description="Disordered" evidence="5">
    <location>
        <begin position="1"/>
        <end position="41"/>
    </location>
</feature>
<evidence type="ECO:0000256" key="2">
    <source>
        <dbReference type="ARBA" id="ARBA00022670"/>
    </source>
</evidence>
<evidence type="ECO:0000256" key="5">
    <source>
        <dbReference type="SAM" id="MobiDB-lite"/>
    </source>
</evidence>
<reference evidence="7 8" key="1">
    <citation type="journal article" date="2012" name="Nat. Biotechnol.">
        <title>Draft genome sequence of pigeonpea (Cajanus cajan), an orphan legume crop of resource-poor farmers.</title>
        <authorList>
            <person name="Varshney R.K."/>
            <person name="Chen W."/>
            <person name="Li Y."/>
            <person name="Bharti A.K."/>
            <person name="Saxena R.K."/>
            <person name="Schlueter J.A."/>
            <person name="Donoghue M.T."/>
            <person name="Azam S."/>
            <person name="Fan G."/>
            <person name="Whaley A.M."/>
            <person name="Farmer A.D."/>
            <person name="Sheridan J."/>
            <person name="Iwata A."/>
            <person name="Tuteja R."/>
            <person name="Penmetsa R.V."/>
            <person name="Wu W."/>
            <person name="Upadhyaya H.D."/>
            <person name="Yang S.P."/>
            <person name="Shah T."/>
            <person name="Saxena K.B."/>
            <person name="Michael T."/>
            <person name="McCombie W.R."/>
            <person name="Yang B."/>
            <person name="Zhang G."/>
            <person name="Yang H."/>
            <person name="Wang J."/>
            <person name="Spillane C."/>
            <person name="Cook D.R."/>
            <person name="May G.D."/>
            <person name="Xu X."/>
            <person name="Jackson S.A."/>
        </authorList>
    </citation>
    <scope>NUCLEOTIDE SEQUENCE [LARGE SCALE GENOMIC DNA]</scope>
    <source>
        <strain evidence="8">cv. Asha</strain>
    </source>
</reference>
<dbReference type="GO" id="GO:0016926">
    <property type="term" value="P:protein desumoylation"/>
    <property type="evidence" value="ECO:0007669"/>
    <property type="project" value="TreeGrafter"/>
</dbReference>
<dbReference type="SUPFAM" id="SSF54001">
    <property type="entry name" value="Cysteine proteinases"/>
    <property type="match status" value="1"/>
</dbReference>
<dbReference type="Gramene" id="C.cajan_04289.t">
    <property type="protein sequence ID" value="C.cajan_04289.t"/>
    <property type="gene ID" value="C.cajan_04289"/>
</dbReference>
<dbReference type="EMBL" id="CM003613">
    <property type="protein sequence ID" value="KYP58102.1"/>
    <property type="molecule type" value="Genomic_DNA"/>
</dbReference>
<dbReference type="OMA" id="NIHWTLA"/>
<dbReference type="GO" id="GO:0016929">
    <property type="term" value="F:deSUMOylase activity"/>
    <property type="evidence" value="ECO:0007669"/>
    <property type="project" value="TreeGrafter"/>
</dbReference>
<keyword evidence="3 7" id="KW-0378">Hydrolase</keyword>
<accession>A0A151STM7</accession>
<evidence type="ECO:0000256" key="3">
    <source>
        <dbReference type="ARBA" id="ARBA00022801"/>
    </source>
</evidence>
<proteinExistence type="inferred from homology"/>
<gene>
    <name evidence="7" type="ORF">KK1_004393</name>
</gene>